<accession>A0A2S5GKW4</accession>
<reference evidence="2 3" key="1">
    <citation type="submission" date="2018-02" db="EMBL/GenBank/DDBJ databases">
        <title>Draft Genome of Achromobacter spanius stain 6.</title>
        <authorList>
            <person name="Gunasekera T.S."/>
            <person name="Radwan O."/>
            <person name="Ruiz O.N."/>
        </authorList>
    </citation>
    <scope>NUCLEOTIDE SEQUENCE [LARGE SCALE GENOMIC DNA]</scope>
    <source>
        <strain evidence="2 3">6</strain>
    </source>
</reference>
<name>A0A2S5GKW4_9BURK</name>
<dbReference type="AlphaFoldDB" id="A0A2S5GKW4"/>
<protein>
    <recommendedName>
        <fullName evidence="4">Fimbrial protein</fullName>
    </recommendedName>
</protein>
<proteinExistence type="predicted"/>
<feature type="compositionally biased region" description="Low complexity" evidence="1">
    <location>
        <begin position="8"/>
        <end position="21"/>
    </location>
</feature>
<evidence type="ECO:0000313" key="2">
    <source>
        <dbReference type="EMBL" id="PPA73702.1"/>
    </source>
</evidence>
<sequence>MLATGAWAPSAMAQASPSPSMTRGATAAPTAGCMVSFGQAIVDYGSFTAGQLSLDGNQRYQLEPRVVPLTVNCPTARPIALRLNAAPGHQGAAKFAGSGALHVTLSHVRIDGDETRVINPDALHGAQPRIALRPGDIVMLENGRAGRSLTAQIALNPEVSDADIRVADQTEWSATLQLELVDR</sequence>
<evidence type="ECO:0000256" key="1">
    <source>
        <dbReference type="SAM" id="MobiDB-lite"/>
    </source>
</evidence>
<gene>
    <name evidence="2" type="ORF">C4E15_23865</name>
</gene>
<comment type="caution">
    <text evidence="2">The sequence shown here is derived from an EMBL/GenBank/DDBJ whole genome shotgun (WGS) entry which is preliminary data.</text>
</comment>
<feature type="region of interest" description="Disordered" evidence="1">
    <location>
        <begin position="1"/>
        <end position="25"/>
    </location>
</feature>
<dbReference type="EMBL" id="PREU01000013">
    <property type="protein sequence ID" value="PPA73702.1"/>
    <property type="molecule type" value="Genomic_DNA"/>
</dbReference>
<evidence type="ECO:0008006" key="4">
    <source>
        <dbReference type="Google" id="ProtNLM"/>
    </source>
</evidence>
<organism evidence="2 3">
    <name type="scientific">Achromobacter spanius</name>
    <dbReference type="NCBI Taxonomy" id="217203"/>
    <lineage>
        <taxon>Bacteria</taxon>
        <taxon>Pseudomonadati</taxon>
        <taxon>Pseudomonadota</taxon>
        <taxon>Betaproteobacteria</taxon>
        <taxon>Burkholderiales</taxon>
        <taxon>Alcaligenaceae</taxon>
        <taxon>Achromobacter</taxon>
    </lineage>
</organism>
<dbReference type="Proteomes" id="UP000239990">
    <property type="component" value="Unassembled WGS sequence"/>
</dbReference>
<evidence type="ECO:0000313" key="3">
    <source>
        <dbReference type="Proteomes" id="UP000239990"/>
    </source>
</evidence>